<sequence>MQMVVSANPMMPESDTGPSLNLFTNSHKRKRATVESLYDTSQAQSSVLERAQEVEVSLDPKFPSLLKVMLPSHVTGGFWLGLPKKFCCEHLPKQDIMIALEDENGEEFETKYLADKVGLSGGWRGFSIAHKLLEGDVIVFHLVTPSKFKIDARKAIVTVKMTSRDGARILSVWQGTYKGARATSGLRVALDDENVYPAVRRKMVYIVRSNGLDELDGAIGLMRLDACKKMDTGDTTACEREESETLEPISEDNAIAFNTKSCPISDHSESESEDDVGFEVLDGLRLSESVVTFEEVKCMDDFNVLVNGLIINSEFSKYILNKYYELCCSQNSFLHEHLLEGLNCKLVAGVISETVNIADAIRACNITTPEGNFSTWDQTLKAFQGLGMNIGFLLARLDQLVSLASKSKRFKEARLEKDQAEEEMRCLEAKLLEVKEAVNRLESEIETLNTSSENPELVFQEVAKSSW</sequence>
<organism evidence="9">
    <name type="scientific">Prunus dulcis</name>
    <name type="common">Almond</name>
    <name type="synonym">Amygdalus dulcis</name>
    <dbReference type="NCBI Taxonomy" id="3755"/>
    <lineage>
        <taxon>Eukaryota</taxon>
        <taxon>Viridiplantae</taxon>
        <taxon>Streptophyta</taxon>
        <taxon>Embryophyta</taxon>
        <taxon>Tracheophyta</taxon>
        <taxon>Spermatophyta</taxon>
        <taxon>Magnoliopsida</taxon>
        <taxon>eudicotyledons</taxon>
        <taxon>Gunneridae</taxon>
        <taxon>Pentapetalae</taxon>
        <taxon>rosids</taxon>
        <taxon>fabids</taxon>
        <taxon>Rosales</taxon>
        <taxon>Rosaceae</taxon>
        <taxon>Amygdaloideae</taxon>
        <taxon>Amygdaleae</taxon>
        <taxon>Prunus</taxon>
    </lineage>
</organism>
<dbReference type="SUPFAM" id="SSF101936">
    <property type="entry name" value="DNA-binding pseudobarrel domain"/>
    <property type="match status" value="1"/>
</dbReference>
<dbReference type="Gene3D" id="2.40.330.10">
    <property type="entry name" value="DNA-binding pseudobarrel domain"/>
    <property type="match status" value="1"/>
</dbReference>
<evidence type="ECO:0000256" key="2">
    <source>
        <dbReference type="ARBA" id="ARBA00023015"/>
    </source>
</evidence>
<evidence type="ECO:0000256" key="4">
    <source>
        <dbReference type="ARBA" id="ARBA00023163"/>
    </source>
</evidence>
<dbReference type="SMART" id="SM01019">
    <property type="entry name" value="B3"/>
    <property type="match status" value="1"/>
</dbReference>
<evidence type="ECO:0000256" key="3">
    <source>
        <dbReference type="ARBA" id="ARBA00023125"/>
    </source>
</evidence>
<evidence type="ECO:0000256" key="1">
    <source>
        <dbReference type="ARBA" id="ARBA00004123"/>
    </source>
</evidence>
<keyword evidence="3" id="KW-0238">DNA-binding</keyword>
<dbReference type="InterPro" id="IPR003340">
    <property type="entry name" value="B3_DNA-bd"/>
</dbReference>
<feature type="coiled-coil region" evidence="6">
    <location>
        <begin position="403"/>
        <end position="451"/>
    </location>
</feature>
<gene>
    <name evidence="9" type="ORF">Prudu_022075</name>
</gene>
<dbReference type="PANTHER" id="PTHR31391:SF101">
    <property type="entry name" value="B3 DOMAIN-CONTAINING PROTEIN OS01G0234100"/>
    <property type="match status" value="1"/>
</dbReference>
<dbReference type="CDD" id="cd10017">
    <property type="entry name" value="B3_DNA"/>
    <property type="match status" value="1"/>
</dbReference>
<protein>
    <submittedName>
        <fullName evidence="9">AP2/B3-like transcriptional factor family protein</fullName>
    </submittedName>
</protein>
<keyword evidence="4" id="KW-0804">Transcription</keyword>
<evidence type="ECO:0000256" key="6">
    <source>
        <dbReference type="SAM" id="Coils"/>
    </source>
</evidence>
<evidence type="ECO:0000313" key="9">
    <source>
        <dbReference type="EMBL" id="BBH09547.1"/>
    </source>
</evidence>
<dbReference type="InterPro" id="IPR044837">
    <property type="entry name" value="REM16-like"/>
</dbReference>
<evidence type="ECO:0000259" key="8">
    <source>
        <dbReference type="PROSITE" id="PS50863"/>
    </source>
</evidence>
<reference evidence="9" key="1">
    <citation type="journal article" date="2019" name="Science">
        <title>Mutation of a bHLH transcription factor allowed almond domestication.</title>
        <authorList>
            <person name="Sanchez-Perez R."/>
            <person name="Pavan S."/>
            <person name="Mazzeo R."/>
            <person name="Moldovan C."/>
            <person name="Aiese Cigliano R."/>
            <person name="Del Cueto J."/>
            <person name="Ricciardi F."/>
            <person name="Lotti C."/>
            <person name="Ricciardi L."/>
            <person name="Dicenta F."/>
            <person name="Lopez-Marques R.L."/>
            <person name="Lindberg Moller B."/>
        </authorList>
    </citation>
    <scope>NUCLEOTIDE SEQUENCE</scope>
</reference>
<evidence type="ECO:0000256" key="7">
    <source>
        <dbReference type="SAM" id="MobiDB-lite"/>
    </source>
</evidence>
<dbReference type="EMBL" id="AP019304">
    <property type="protein sequence ID" value="BBH09547.1"/>
    <property type="molecule type" value="Genomic_DNA"/>
</dbReference>
<proteinExistence type="predicted"/>
<name>A0A4Y1S0N5_PRUDU</name>
<dbReference type="AlphaFoldDB" id="A0A4Y1S0N5"/>
<evidence type="ECO:0000256" key="5">
    <source>
        <dbReference type="ARBA" id="ARBA00023242"/>
    </source>
</evidence>
<comment type="subcellular location">
    <subcellularLocation>
        <location evidence="1">Nucleus</location>
    </subcellularLocation>
</comment>
<dbReference type="PANTHER" id="PTHR31391">
    <property type="entry name" value="B3 DOMAIN-CONTAINING PROTEIN OS11G0197600-RELATED"/>
    <property type="match status" value="1"/>
</dbReference>
<dbReference type="GO" id="GO:0005634">
    <property type="term" value="C:nucleus"/>
    <property type="evidence" value="ECO:0007669"/>
    <property type="project" value="UniProtKB-SubCell"/>
</dbReference>
<keyword evidence="5" id="KW-0539">Nucleus</keyword>
<dbReference type="PROSITE" id="PS50863">
    <property type="entry name" value="B3"/>
    <property type="match status" value="1"/>
</dbReference>
<feature type="domain" description="TF-B3" evidence="8">
    <location>
        <begin position="65"/>
        <end position="156"/>
    </location>
</feature>
<feature type="region of interest" description="Disordered" evidence="7">
    <location>
        <begin position="1"/>
        <end position="21"/>
    </location>
</feature>
<keyword evidence="6" id="KW-0175">Coiled coil</keyword>
<accession>A0A4Y1S0N5</accession>
<keyword evidence="2" id="KW-0805">Transcription regulation</keyword>
<dbReference type="GO" id="GO:0003677">
    <property type="term" value="F:DNA binding"/>
    <property type="evidence" value="ECO:0007669"/>
    <property type="project" value="UniProtKB-KW"/>
</dbReference>
<dbReference type="InterPro" id="IPR015300">
    <property type="entry name" value="DNA-bd_pseudobarrel_sf"/>
</dbReference>
<dbReference type="Pfam" id="PF02362">
    <property type="entry name" value="B3"/>
    <property type="match status" value="1"/>
</dbReference>